<keyword evidence="1" id="KW-1133">Transmembrane helix</keyword>
<dbReference type="InterPro" id="IPR005642">
    <property type="entry name" value="LysO"/>
</dbReference>
<protein>
    <recommendedName>
        <fullName evidence="5">DUF340 domain-containing protein</fullName>
    </recommendedName>
</protein>
<dbReference type="GO" id="GO:0015661">
    <property type="term" value="F:L-lysine efflux transmembrane transporter activity"/>
    <property type="evidence" value="ECO:0007669"/>
    <property type="project" value="InterPro"/>
</dbReference>
<dbReference type="HOGENOM" id="CLU_190385_1_0_2"/>
<dbReference type="STRING" id="456320.Mvol_0060"/>
<gene>
    <name evidence="2" type="ordered locus">Mvol_0060</name>
    <name evidence="3" type="ordered locus">Mvol_0120</name>
</gene>
<feature type="transmembrane region" description="Helical" evidence="1">
    <location>
        <begin position="28"/>
        <end position="46"/>
    </location>
</feature>
<dbReference type="EMBL" id="CP002057">
    <property type="protein sequence ID" value="ADI35720.1"/>
    <property type="molecule type" value="Genomic_DNA"/>
</dbReference>
<dbReference type="AlphaFoldDB" id="D7DRG0"/>
<keyword evidence="1" id="KW-0472">Membrane</keyword>
<keyword evidence="1" id="KW-0812">Transmembrane</keyword>
<dbReference type="Pfam" id="PF03956">
    <property type="entry name" value="Lys_export"/>
    <property type="match status" value="1"/>
</dbReference>
<dbReference type="KEGG" id="mvo:Mvol_0120"/>
<dbReference type="OrthoDB" id="86270at2157"/>
<dbReference type="EMBL" id="CP002057">
    <property type="protein sequence ID" value="ADI35780.1"/>
    <property type="molecule type" value="Genomic_DNA"/>
</dbReference>
<organism evidence="2 4">
    <name type="scientific">Methanococcus voltae (strain ATCC BAA-1334 / A3)</name>
    <dbReference type="NCBI Taxonomy" id="456320"/>
    <lineage>
        <taxon>Archaea</taxon>
        <taxon>Methanobacteriati</taxon>
        <taxon>Methanobacteriota</taxon>
        <taxon>Methanomada group</taxon>
        <taxon>Methanococci</taxon>
        <taxon>Methanococcales</taxon>
        <taxon>Methanococcaceae</taxon>
        <taxon>Methanococcus</taxon>
    </lineage>
</organism>
<name>D7DRG0_METV3</name>
<evidence type="ECO:0000313" key="3">
    <source>
        <dbReference type="EMBL" id="ADI35780.1"/>
    </source>
</evidence>
<dbReference type="InParanoid" id="D7DRG0"/>
<evidence type="ECO:0008006" key="5">
    <source>
        <dbReference type="Google" id="ProtNLM"/>
    </source>
</evidence>
<keyword evidence="4" id="KW-1185">Reference proteome</keyword>
<evidence type="ECO:0000313" key="2">
    <source>
        <dbReference type="EMBL" id="ADI35720.1"/>
    </source>
</evidence>
<dbReference type="eggNOG" id="arCOG05840">
    <property type="taxonomic scope" value="Archaea"/>
</dbReference>
<proteinExistence type="predicted"/>
<dbReference type="Proteomes" id="UP000007722">
    <property type="component" value="Chromosome"/>
</dbReference>
<evidence type="ECO:0000313" key="4">
    <source>
        <dbReference type="Proteomes" id="UP000007722"/>
    </source>
</evidence>
<feature type="transmembrane region" description="Helical" evidence="1">
    <location>
        <begin position="58"/>
        <end position="78"/>
    </location>
</feature>
<sequence>MLIMLILIFGVLLGYLFRKQLKNKNMSNIINLTLILLVFFIGVSTGKMETNALSTVMVSLEFCLLTMIITLILATILMNRMKMNLNAKKTKTRNTN</sequence>
<dbReference type="KEGG" id="mvo:Mvol_0060"/>
<accession>D7DRG0</accession>
<evidence type="ECO:0000256" key="1">
    <source>
        <dbReference type="SAM" id="Phobius"/>
    </source>
</evidence>
<reference evidence="2 4" key="1">
    <citation type="submission" date="2010-05" db="EMBL/GenBank/DDBJ databases">
        <title>Complete sequence of Methanococcus voltae A3.</title>
        <authorList>
            <consortium name="US DOE Joint Genome Institute"/>
            <person name="Lucas S."/>
            <person name="Copeland A."/>
            <person name="Lapidus A."/>
            <person name="Cheng J.-F."/>
            <person name="Bruce D."/>
            <person name="Goodwin L."/>
            <person name="Pitluck S."/>
            <person name="Lowry S."/>
            <person name="Clum A."/>
            <person name="Land M."/>
            <person name="Hauser L."/>
            <person name="Kyrpides N."/>
            <person name="Mikhailova N."/>
            <person name="Whitman W.B."/>
            <person name="Woyke T."/>
        </authorList>
    </citation>
    <scope>NUCLEOTIDE SEQUENCE [LARGE SCALE GENOMIC DNA]</scope>
    <source>
        <strain evidence="2">A3</strain>
        <strain evidence="4">ATCC BAA-1334 / A3</strain>
    </source>
</reference>